<dbReference type="PANTHER" id="PTHR33678">
    <property type="entry name" value="BLL1576 PROTEIN"/>
    <property type="match status" value="1"/>
</dbReference>
<evidence type="ECO:0000259" key="4">
    <source>
        <dbReference type="Pfam" id="PF13005"/>
    </source>
</evidence>
<dbReference type="EMBL" id="LN554846">
    <property type="protein sequence ID" value="CED72190.1"/>
    <property type="molecule type" value="Genomic_DNA"/>
</dbReference>
<dbReference type="EMBL" id="LN554846">
    <property type="protein sequence ID" value="CED71599.1"/>
    <property type="molecule type" value="Genomic_DNA"/>
</dbReference>
<dbReference type="OrthoDB" id="9800877at2"/>
<dbReference type="InterPro" id="IPR004291">
    <property type="entry name" value="Transposase_IS66_central"/>
</dbReference>
<dbReference type="Proteomes" id="UP000032427">
    <property type="component" value="Chromosome 2"/>
</dbReference>
<dbReference type="KEGG" id="awd:AWOD_I_1016"/>
<dbReference type="EMBL" id="LN554846">
    <property type="protein sequence ID" value="CED71561.1"/>
    <property type="molecule type" value="Genomic_DNA"/>
</dbReference>
<keyword evidence="17" id="KW-1185">Reference proteome</keyword>
<evidence type="ECO:0000256" key="1">
    <source>
        <dbReference type="SAM" id="Coils"/>
    </source>
</evidence>
<feature type="domain" description="Transposase IS66 C-terminal" evidence="5">
    <location>
        <begin position="461"/>
        <end position="499"/>
    </location>
</feature>
<evidence type="ECO:0000313" key="11">
    <source>
        <dbReference type="EMBL" id="CED71106.1"/>
    </source>
</evidence>
<dbReference type="STRING" id="80852.AWOD_II_0209"/>
<reference evidence="17" key="2">
    <citation type="submission" date="2014-09" db="EMBL/GenBank/DDBJ databases">
        <authorList>
            <person name="Hjerde E."/>
        </authorList>
    </citation>
    <scope>NUCLEOTIDE SEQUENCE [LARGE SCALE GENOMIC DNA]</scope>
    <source>
        <strain evidence="17">06/09/139</strain>
    </source>
</reference>
<dbReference type="GeneID" id="28542970"/>
<evidence type="ECO:0000256" key="2">
    <source>
        <dbReference type="SAM" id="MobiDB-lite"/>
    </source>
</evidence>
<evidence type="ECO:0000259" key="5">
    <source>
        <dbReference type="Pfam" id="PF13817"/>
    </source>
</evidence>
<organism evidence="10 17">
    <name type="scientific">Aliivibrio wodanis</name>
    <dbReference type="NCBI Taxonomy" id="80852"/>
    <lineage>
        <taxon>Bacteria</taxon>
        <taxon>Pseudomonadati</taxon>
        <taxon>Pseudomonadota</taxon>
        <taxon>Gammaproteobacteria</taxon>
        <taxon>Vibrionales</taxon>
        <taxon>Vibrionaceae</taxon>
        <taxon>Aliivibrio</taxon>
    </lineage>
</organism>
<dbReference type="KEGG" id="awd:AWOD_II_0209"/>
<dbReference type="EMBL" id="LN554847">
    <property type="protein sequence ID" value="CED57122.1"/>
    <property type="molecule type" value="Genomic_DNA"/>
</dbReference>
<feature type="domain" description="Transposase IS66 zinc-finger binding" evidence="4">
    <location>
        <begin position="111"/>
        <end position="153"/>
    </location>
</feature>
<dbReference type="Pfam" id="PF13817">
    <property type="entry name" value="DDE_Tnp_IS66_C"/>
    <property type="match status" value="1"/>
</dbReference>
<dbReference type="KEGG" id="awd:AWOD_II_0477"/>
<dbReference type="PATRIC" id="fig|80852.17.peg.1036"/>
<evidence type="ECO:0000313" key="8">
    <source>
        <dbReference type="EMBL" id="CED57276.1"/>
    </source>
</evidence>
<feature type="region of interest" description="Disordered" evidence="2">
    <location>
        <begin position="57"/>
        <end position="98"/>
    </location>
</feature>
<dbReference type="KEGG" id="awd:AWOD_II_0723"/>
<dbReference type="KEGG" id="awd:AWOD_I_1073"/>
<evidence type="ECO:0000259" key="3">
    <source>
        <dbReference type="Pfam" id="PF03050"/>
    </source>
</evidence>
<feature type="domain" description="Transposase IS66 central" evidence="3">
    <location>
        <begin position="173"/>
        <end position="454"/>
    </location>
</feature>
<dbReference type="EMBL" id="LN554846">
    <property type="protein sequence ID" value="CED71162.1"/>
    <property type="molecule type" value="Genomic_DNA"/>
</dbReference>
<evidence type="ECO:0000313" key="6">
    <source>
        <dbReference type="EMBL" id="CED56860.1"/>
    </source>
</evidence>
<dbReference type="Pfam" id="PF13005">
    <property type="entry name" value="zf-IS66"/>
    <property type="match status" value="1"/>
</dbReference>
<dbReference type="Proteomes" id="UP000032427">
    <property type="component" value="Chromosome 1"/>
</dbReference>
<feature type="coiled-coil region" evidence="1">
    <location>
        <begin position="8"/>
        <end position="49"/>
    </location>
</feature>
<dbReference type="EMBL" id="LN554847">
    <property type="protein sequence ID" value="CED57276.1"/>
    <property type="molecule type" value="Genomic_DNA"/>
</dbReference>
<dbReference type="KEGG" id="awd:AWOD_I_1486"/>
<evidence type="ECO:0000313" key="15">
    <source>
        <dbReference type="EMBL" id="CED71790.1"/>
    </source>
</evidence>
<dbReference type="Pfam" id="PF03050">
    <property type="entry name" value="DDE_Tnp_IS66"/>
    <property type="match status" value="1"/>
</dbReference>
<dbReference type="KEGG" id="awd:AWOD_II_0636"/>
<dbReference type="EMBL" id="LN554847">
    <property type="protein sequence ID" value="CED56860.1"/>
    <property type="molecule type" value="Genomic_DNA"/>
</dbReference>
<keyword evidence="1" id="KW-0175">Coiled coil</keyword>
<evidence type="ECO:0000313" key="9">
    <source>
        <dbReference type="EMBL" id="CED57355.1"/>
    </source>
</evidence>
<dbReference type="NCBIfam" id="NF033517">
    <property type="entry name" value="transpos_IS66"/>
    <property type="match status" value="1"/>
</dbReference>
<dbReference type="EMBL" id="LN554847">
    <property type="protein sequence ID" value="CED57355.1"/>
    <property type="molecule type" value="Genomic_DNA"/>
</dbReference>
<dbReference type="AlphaFoldDB" id="A0A090IIH1"/>
<evidence type="ECO:0000313" key="14">
    <source>
        <dbReference type="EMBL" id="CED71599.1"/>
    </source>
</evidence>
<feature type="compositionally biased region" description="Polar residues" evidence="2">
    <location>
        <begin position="72"/>
        <end position="81"/>
    </location>
</feature>
<evidence type="ECO:0000313" key="17">
    <source>
        <dbReference type="Proteomes" id="UP000032427"/>
    </source>
</evidence>
<dbReference type="KEGG" id="awd:AWOD_I_1723"/>
<dbReference type="EMBL" id="LN554846">
    <property type="protein sequence ID" value="CED70301.1"/>
    <property type="molecule type" value="Genomic_DNA"/>
</dbReference>
<name>A0A090IIH1_9GAMM</name>
<evidence type="ECO:0000313" key="10">
    <source>
        <dbReference type="EMBL" id="CED70301.1"/>
    </source>
</evidence>
<dbReference type="HOGENOM" id="CLU_023034_0_2_6"/>
<sequence length="507" mass="57530">MTDLPNDIEQLKAMLLELHNQNEAKEKLLVAKQEEVAELKTQVALLVEQLNLNKSKRFSSQSEKVPKGTFNEAEQQNSLPKSNDEKKKTGRKPLPKELEREIHKHELNAPYCECCDEPLHECGVETSEELKIIPQKVTVIRHERTKYACRQCEKTQTQSKIITAPKPASMIPKSMGSAGAFAAVVTAKYVDALPLYRQVDILNRSDIDISRATLANWCVQLGNKVKPVIDEMKSRLLNEKLICADETTVQVLREEDRKAQTKSYMWVYRSGEFIKTPVVIYDYHPSRAATCAKDFLGDYSGYLLSDGYSVYDTLDAVTQAACMAHARRKFTDAQKASPSKKAGKPEKALNFIAKLYGVERKAKGLSANERQKIRKQEAEPILSEFKAWLDVQNVLPKGALGKAIAYTQKQWPKLLTYLEDGDISIDNNVTERDIRPFTTGRKNWMFSTSVDGAKASANLYSLVMTCRANDINPYYYFQYLFTELPKRDPVDDMSDLMPWLVEMSDAE</sequence>
<evidence type="ECO:0000313" key="13">
    <source>
        <dbReference type="EMBL" id="CED71561.1"/>
    </source>
</evidence>
<dbReference type="EMBL" id="LN554846">
    <property type="protein sequence ID" value="CED71106.1"/>
    <property type="molecule type" value="Genomic_DNA"/>
</dbReference>
<dbReference type="KEGG" id="awd:AWOD_I_1526"/>
<dbReference type="InterPro" id="IPR024474">
    <property type="entry name" value="Znf_dom_IS66"/>
</dbReference>
<evidence type="ECO:0000313" key="12">
    <source>
        <dbReference type="EMBL" id="CED71162.1"/>
    </source>
</evidence>
<dbReference type="InterPro" id="IPR039552">
    <property type="entry name" value="IS66_C"/>
</dbReference>
<accession>A0A090IIH1</accession>
<evidence type="ECO:0000313" key="7">
    <source>
        <dbReference type="EMBL" id="CED57122.1"/>
    </source>
</evidence>
<evidence type="ECO:0000313" key="16">
    <source>
        <dbReference type="EMBL" id="CED72190.1"/>
    </source>
</evidence>
<gene>
    <name evidence="10" type="ORF">AWOD_I_0206</name>
    <name evidence="11" type="ORF">AWOD_I_1016</name>
    <name evidence="12" type="ORF">AWOD_I_1073</name>
    <name evidence="13" type="ORF">AWOD_I_1486</name>
    <name evidence="14" type="ORF">AWOD_I_1526</name>
    <name evidence="15" type="ORF">AWOD_I_1723</name>
    <name evidence="16" type="ORF">AWOD_I_2126</name>
    <name evidence="6" type="ORF">AWOD_II_0209</name>
    <name evidence="7" type="ORF">AWOD_II_0477</name>
    <name evidence="8" type="ORF">AWOD_II_0636</name>
    <name evidence="9" type="ORF">AWOD_II_0723</name>
</gene>
<dbReference type="EMBL" id="LN554846">
    <property type="protein sequence ID" value="CED71790.1"/>
    <property type="molecule type" value="Genomic_DNA"/>
</dbReference>
<dbReference type="KEGG" id="awd:AWOD_I_0206"/>
<dbReference type="InterPro" id="IPR052344">
    <property type="entry name" value="Transposase-related"/>
</dbReference>
<reference evidence="10" key="1">
    <citation type="submission" date="2014-09" db="EMBL/GenBank/DDBJ databases">
        <authorList>
            <person name="Hjerde Erik"/>
        </authorList>
    </citation>
    <scope>NUCLEOTIDE SEQUENCE</scope>
</reference>
<dbReference type="KEGG" id="awd:AWOD_I_2126"/>
<proteinExistence type="predicted"/>
<protein>
    <submittedName>
        <fullName evidence="10">Transposase, IS66 family</fullName>
    </submittedName>
</protein>